<dbReference type="PATRIC" id="fig|1050174.4.peg.536"/>
<keyword evidence="1" id="KW-1133">Transmembrane helix</keyword>
<dbReference type="Pfam" id="PF03703">
    <property type="entry name" value="bPH_2"/>
    <property type="match status" value="3"/>
</dbReference>
<evidence type="ECO:0000259" key="2">
    <source>
        <dbReference type="Pfam" id="PF03703"/>
    </source>
</evidence>
<dbReference type="PANTHER" id="PTHR34473:SF2">
    <property type="entry name" value="UPF0699 TRANSMEMBRANE PROTEIN YDBT"/>
    <property type="match status" value="1"/>
</dbReference>
<dbReference type="EMBL" id="CP011541">
    <property type="protein sequence ID" value="AKK02408.1"/>
    <property type="molecule type" value="Genomic_DNA"/>
</dbReference>
<keyword evidence="4" id="KW-1185">Reference proteome</keyword>
<dbReference type="InterPro" id="IPR005182">
    <property type="entry name" value="YdbS-like_PH"/>
</dbReference>
<evidence type="ECO:0000313" key="3">
    <source>
        <dbReference type="EMBL" id="AKK02408.1"/>
    </source>
</evidence>
<dbReference type="Proteomes" id="UP000035368">
    <property type="component" value="Chromosome"/>
</dbReference>
<keyword evidence="1" id="KW-0812">Transmembrane</keyword>
<name>A0A0G3GS81_9CORY</name>
<dbReference type="STRING" id="1050174.CEPID_02640"/>
<evidence type="ECO:0000313" key="4">
    <source>
        <dbReference type="Proteomes" id="UP000035368"/>
    </source>
</evidence>
<proteinExistence type="predicted"/>
<evidence type="ECO:0000256" key="1">
    <source>
        <dbReference type="SAM" id="Phobius"/>
    </source>
</evidence>
<dbReference type="OrthoDB" id="3190163at2"/>
<protein>
    <submittedName>
        <fullName evidence="3">Putative membrane protein</fullName>
    </submittedName>
</protein>
<gene>
    <name evidence="3" type="ORF">CEPID_02640</name>
</gene>
<dbReference type="KEGG" id="cei:CEPID_02640"/>
<accession>A0A0G3GS81</accession>
<keyword evidence="1" id="KW-0472">Membrane</keyword>
<dbReference type="AlphaFoldDB" id="A0A0G3GS81"/>
<reference evidence="3 4" key="1">
    <citation type="submission" date="2015-05" db="EMBL/GenBank/DDBJ databases">
        <title>Complete genome sequence of Corynebacterium epidermidicanis DSM 45586, isolated from the skin of a dog suffering from pruritus.</title>
        <authorList>
            <person name="Ruckert C."/>
            <person name="Albersmeier A."/>
            <person name="Winkler A."/>
            <person name="Tauch A."/>
        </authorList>
    </citation>
    <scope>NUCLEOTIDE SEQUENCE [LARGE SCALE GENOMIC DNA]</scope>
    <source>
        <strain evidence="3 4">DSM 45586</strain>
    </source>
</reference>
<feature type="transmembrane region" description="Helical" evidence="1">
    <location>
        <begin position="12"/>
        <end position="31"/>
    </location>
</feature>
<feature type="domain" description="YdbS-like PH" evidence="2">
    <location>
        <begin position="246"/>
        <end position="308"/>
    </location>
</feature>
<feature type="domain" description="YdbS-like PH" evidence="2">
    <location>
        <begin position="75"/>
        <end position="152"/>
    </location>
</feature>
<dbReference type="PIRSF" id="PIRSF026631">
    <property type="entry name" value="UCP026631"/>
    <property type="match status" value="1"/>
</dbReference>
<sequence>MNEFRHVHRATPLLQFWTTILAILAVALANVSATVLRDIVAAVQHGQIKSVWFLAAIAGFVALCAVIWLVSGIWWKAIGFRLGSEELAIKHGVISHSLRTARYDRIQAVDVVEPVIARIFGVAKVRVETAGGNNSVLEISYLKRAEAEQVRAEVLARRAGIGHENPREAGETDNAGLLPPQAAPALIPPIPVSRSIAVAVLSSHAVVVVLSLLGAVFLPGGFGIVLPFIVGFGPALWRIIDTSYGFTAELDEDVLNISYGLADRRRQSIPLGRIHAVQVEQPLLWRGTGWWRVRVSIAGYGVDKQNASTTSLLPVGTFEQALAMLAVITPLSEQDLATVADPRGHKGAQFRSPKVAKWLSPIDRDQQATTLIDDRAVVMHAGRLGHRMKVIHPSHIQELSFDQGPIGHALGLANVRLDLVRGPVAMTAAQLTRADASILLEHLRHRKFNSLTI</sequence>
<dbReference type="RefSeq" id="WP_047239625.1">
    <property type="nucleotide sequence ID" value="NZ_CP011541.1"/>
</dbReference>
<feature type="domain" description="YdbS-like PH" evidence="2">
    <location>
        <begin position="370"/>
        <end position="442"/>
    </location>
</feature>
<feature type="transmembrane region" description="Helical" evidence="1">
    <location>
        <begin position="51"/>
        <end position="75"/>
    </location>
</feature>
<dbReference type="InterPro" id="IPR014529">
    <property type="entry name" value="UCP026631"/>
</dbReference>
<dbReference type="PANTHER" id="PTHR34473">
    <property type="entry name" value="UPF0699 TRANSMEMBRANE PROTEIN YDBS"/>
    <property type="match status" value="1"/>
</dbReference>
<organism evidence="3 4">
    <name type="scientific">Corynebacterium epidermidicanis</name>
    <dbReference type="NCBI Taxonomy" id="1050174"/>
    <lineage>
        <taxon>Bacteria</taxon>
        <taxon>Bacillati</taxon>
        <taxon>Actinomycetota</taxon>
        <taxon>Actinomycetes</taxon>
        <taxon>Mycobacteriales</taxon>
        <taxon>Corynebacteriaceae</taxon>
        <taxon>Corynebacterium</taxon>
    </lineage>
</organism>